<evidence type="ECO:0000313" key="2">
    <source>
        <dbReference type="Proteomes" id="UP000306409"/>
    </source>
</evidence>
<dbReference type="Proteomes" id="UP000306409">
    <property type="component" value="Chromosome"/>
</dbReference>
<organism evidence="1 2">
    <name type="scientific">Ruminiclostridium herbifermentans</name>
    <dbReference type="NCBI Taxonomy" id="2488810"/>
    <lineage>
        <taxon>Bacteria</taxon>
        <taxon>Bacillati</taxon>
        <taxon>Bacillota</taxon>
        <taxon>Clostridia</taxon>
        <taxon>Eubacteriales</taxon>
        <taxon>Oscillospiraceae</taxon>
        <taxon>Ruminiclostridium</taxon>
    </lineage>
</organism>
<accession>A0A7H1VQZ5</accession>
<name>A0A7H1VQZ5_9FIRM</name>
<keyword evidence="2" id="KW-1185">Reference proteome</keyword>
<gene>
    <name evidence="1" type="ORF">EHE19_004930</name>
</gene>
<protein>
    <submittedName>
        <fullName evidence="1">Uncharacterized protein</fullName>
    </submittedName>
</protein>
<dbReference type="AlphaFoldDB" id="A0A7H1VQZ5"/>
<proteinExistence type="predicted"/>
<sequence length="151" mass="17233">MLISILVSAGILLFSNLVVFFPWYMTLVIETFNLSQVASCDNYIKESYYEDVLYKLESTPIFSNSASKISITATNAYGRTAIGYDDENRYADDPDYNKPYLQRGEEVTITISADFIPRITLWGEDIEGHIPVSFTLKPVGLKHYKDLPFDY</sequence>
<reference evidence="1 2" key="1">
    <citation type="submission" date="2020-09" db="EMBL/GenBank/DDBJ databases">
        <title>Characterization and genome sequencing of Ruminiclostridium sp. nov. MA18.</title>
        <authorList>
            <person name="Rettenmaier R."/>
            <person name="Kowollik M.-L."/>
            <person name="Liebl W."/>
            <person name="Zverlov V."/>
        </authorList>
    </citation>
    <scope>NUCLEOTIDE SEQUENCE [LARGE SCALE GENOMIC DNA]</scope>
    <source>
        <strain evidence="1 2">MA18</strain>
    </source>
</reference>
<dbReference type="EMBL" id="CP061336">
    <property type="protein sequence ID" value="QNU67807.1"/>
    <property type="molecule type" value="Genomic_DNA"/>
</dbReference>
<evidence type="ECO:0000313" key="1">
    <source>
        <dbReference type="EMBL" id="QNU67807.1"/>
    </source>
</evidence>
<dbReference type="KEGG" id="rher:EHE19_004930"/>